<organism evidence="1 2">
    <name type="scientific">Dryococelus australis</name>
    <dbReference type="NCBI Taxonomy" id="614101"/>
    <lineage>
        <taxon>Eukaryota</taxon>
        <taxon>Metazoa</taxon>
        <taxon>Ecdysozoa</taxon>
        <taxon>Arthropoda</taxon>
        <taxon>Hexapoda</taxon>
        <taxon>Insecta</taxon>
        <taxon>Pterygota</taxon>
        <taxon>Neoptera</taxon>
        <taxon>Polyneoptera</taxon>
        <taxon>Phasmatodea</taxon>
        <taxon>Verophasmatodea</taxon>
        <taxon>Anareolatae</taxon>
        <taxon>Phasmatidae</taxon>
        <taxon>Eurycanthinae</taxon>
        <taxon>Dryococelus</taxon>
    </lineage>
</organism>
<evidence type="ECO:0000313" key="1">
    <source>
        <dbReference type="EMBL" id="KAJ8871546.1"/>
    </source>
</evidence>
<dbReference type="Proteomes" id="UP001159363">
    <property type="component" value="Chromosome 11"/>
</dbReference>
<reference evidence="1 2" key="1">
    <citation type="submission" date="2023-02" db="EMBL/GenBank/DDBJ databases">
        <title>LHISI_Scaffold_Assembly.</title>
        <authorList>
            <person name="Stuart O.P."/>
            <person name="Cleave R."/>
            <person name="Magrath M.J.L."/>
            <person name="Mikheyev A.S."/>
        </authorList>
    </citation>
    <scope>NUCLEOTIDE SEQUENCE [LARGE SCALE GENOMIC DNA]</scope>
    <source>
        <strain evidence="1">Daus_M_001</strain>
        <tissue evidence="1">Leg muscle</tissue>
    </source>
</reference>
<sequence length="441" mass="49469">MLRVAFRPAQERSLLTCYCSQIVPFHAVVGRSLGGRSEDVWSYYREPGSIPGRVTPGFSHVGIVPDNAAGRRFFWGIRFVRSCIPTAPFSHHFNLLDSHLDVKSHSNLSTQLNSSDAMKELLRWWCTNVRDERKRWNERVRAKRKRETDGMRATREKKERVKVLQSRFSILNQKPLSQCLKTVHGEHCVGARRVFIRPGEWGLPRLTRWQHNDCSIRLNQLCREECFAAMSAGGLCVRVSADFSAGTLAASDWSFATGPCRARRRAQGGGGMVGRRAVPLVVLSARLARAVADLVALRDQRAKRKTGPCIFPTSVVFRPVRFPRPNRRERIQRNRGLGHAWGNRDHGEASSSTAWIGECERDGDIVFRGGEVLVVSQPSCSPGSANLDVKTSTWHGTLSDDVLLSNTVKGAAVILPWAWRRRLTGRSSADGTWTTPLDKDH</sequence>
<comment type="caution">
    <text evidence="1">The sequence shown here is derived from an EMBL/GenBank/DDBJ whole genome shotgun (WGS) entry which is preliminary data.</text>
</comment>
<dbReference type="EMBL" id="JARBHB010000012">
    <property type="protein sequence ID" value="KAJ8871546.1"/>
    <property type="molecule type" value="Genomic_DNA"/>
</dbReference>
<proteinExistence type="predicted"/>
<evidence type="ECO:0000313" key="2">
    <source>
        <dbReference type="Proteomes" id="UP001159363"/>
    </source>
</evidence>
<protein>
    <submittedName>
        <fullName evidence="1">Uncharacterized protein</fullName>
    </submittedName>
</protein>
<gene>
    <name evidence="1" type="ORF">PR048_027870</name>
</gene>
<keyword evidence="2" id="KW-1185">Reference proteome</keyword>
<accession>A0ABQ9GHP9</accession>
<name>A0ABQ9GHP9_9NEOP</name>